<evidence type="ECO:0000256" key="2">
    <source>
        <dbReference type="SAM" id="SignalP"/>
    </source>
</evidence>
<keyword evidence="2" id="KW-0732">Signal</keyword>
<feature type="chain" id="PRO_5040334487" evidence="2">
    <location>
        <begin position="21"/>
        <end position="235"/>
    </location>
</feature>
<comment type="caution">
    <text evidence="3">The sequence shown here is derived from an EMBL/GenBank/DDBJ whole genome shotgun (WGS) entry which is preliminary data.</text>
</comment>
<feature type="signal peptide" evidence="2">
    <location>
        <begin position="1"/>
        <end position="20"/>
    </location>
</feature>
<proteinExistence type="predicted"/>
<accession>A0A9P9IY16</accession>
<name>A0A9P9IY16_9PLEO</name>
<dbReference type="AlphaFoldDB" id="A0A9P9IY16"/>
<gene>
    <name evidence="3" type="ORF">B0J11DRAFT_573958</name>
</gene>
<keyword evidence="4" id="KW-1185">Reference proteome</keyword>
<evidence type="ECO:0000313" key="4">
    <source>
        <dbReference type="Proteomes" id="UP000700596"/>
    </source>
</evidence>
<sequence>MPSLLPFCYLLSLLVGLAAATPRPEQSPPLPTTLTTQTPPKPTEVLGPVPTDAPNFSIQIVLTVDRNKNNLREWRAYGTAFGKTADLPCSGNYHKGGPTDGEQGTIEAPNFPANYSILAPNVTNTRKFFIRADQILGGMTYNAVYRNTIDEYTIPIKNPAGQLRVEFHDSIKGDKPGAAYLPFIVDCKADKEKDIPGAVYPRENEQNECEAPANIRYHRVAVCDYFIKEVPNPNA</sequence>
<dbReference type="EMBL" id="JAGMWT010000001">
    <property type="protein sequence ID" value="KAH7137942.1"/>
    <property type="molecule type" value="Genomic_DNA"/>
</dbReference>
<feature type="region of interest" description="Disordered" evidence="1">
    <location>
        <begin position="21"/>
        <end position="49"/>
    </location>
</feature>
<evidence type="ECO:0000256" key="1">
    <source>
        <dbReference type="SAM" id="MobiDB-lite"/>
    </source>
</evidence>
<dbReference type="Proteomes" id="UP000700596">
    <property type="component" value="Unassembled WGS sequence"/>
</dbReference>
<evidence type="ECO:0000313" key="3">
    <source>
        <dbReference type="EMBL" id="KAH7137942.1"/>
    </source>
</evidence>
<protein>
    <submittedName>
        <fullName evidence="3">Uncharacterized protein</fullName>
    </submittedName>
</protein>
<organism evidence="3 4">
    <name type="scientific">Dendryphion nanum</name>
    <dbReference type="NCBI Taxonomy" id="256645"/>
    <lineage>
        <taxon>Eukaryota</taxon>
        <taxon>Fungi</taxon>
        <taxon>Dikarya</taxon>
        <taxon>Ascomycota</taxon>
        <taxon>Pezizomycotina</taxon>
        <taxon>Dothideomycetes</taxon>
        <taxon>Pleosporomycetidae</taxon>
        <taxon>Pleosporales</taxon>
        <taxon>Torulaceae</taxon>
        <taxon>Dendryphion</taxon>
    </lineage>
</organism>
<reference evidence="3" key="1">
    <citation type="journal article" date="2021" name="Nat. Commun.">
        <title>Genetic determinants of endophytism in the Arabidopsis root mycobiome.</title>
        <authorList>
            <person name="Mesny F."/>
            <person name="Miyauchi S."/>
            <person name="Thiergart T."/>
            <person name="Pickel B."/>
            <person name="Atanasova L."/>
            <person name="Karlsson M."/>
            <person name="Huettel B."/>
            <person name="Barry K.W."/>
            <person name="Haridas S."/>
            <person name="Chen C."/>
            <person name="Bauer D."/>
            <person name="Andreopoulos W."/>
            <person name="Pangilinan J."/>
            <person name="LaButti K."/>
            <person name="Riley R."/>
            <person name="Lipzen A."/>
            <person name="Clum A."/>
            <person name="Drula E."/>
            <person name="Henrissat B."/>
            <person name="Kohler A."/>
            <person name="Grigoriev I.V."/>
            <person name="Martin F.M."/>
            <person name="Hacquard S."/>
        </authorList>
    </citation>
    <scope>NUCLEOTIDE SEQUENCE</scope>
    <source>
        <strain evidence="3">MPI-CAGE-CH-0243</strain>
    </source>
</reference>